<proteinExistence type="evidence at transcript level"/>
<evidence type="ECO:0000256" key="7">
    <source>
        <dbReference type="SAM" id="SignalP"/>
    </source>
</evidence>
<dbReference type="EMBL" id="MW658830">
    <property type="protein sequence ID" value="UHM21917.1"/>
    <property type="molecule type" value="mRNA"/>
</dbReference>
<dbReference type="PANTHER" id="PTHR12411">
    <property type="entry name" value="CYSTEINE PROTEASE FAMILY C1-RELATED"/>
    <property type="match status" value="1"/>
</dbReference>
<dbReference type="InterPro" id="IPR013201">
    <property type="entry name" value="Prot_inhib_I29"/>
</dbReference>
<feature type="domain" description="Peptidase C1A papain C-terminal" evidence="8">
    <location>
        <begin position="117"/>
        <end position="328"/>
    </location>
</feature>
<feature type="signal peptide" evidence="7">
    <location>
        <begin position="1"/>
        <end position="18"/>
    </location>
</feature>
<dbReference type="CDD" id="cd02248">
    <property type="entry name" value="Peptidase_C1A"/>
    <property type="match status" value="1"/>
</dbReference>
<dbReference type="FunFam" id="3.90.70.10:FF:000103">
    <property type="entry name" value="Hypothetical LOC496748"/>
    <property type="match status" value="1"/>
</dbReference>
<dbReference type="InterPro" id="IPR038765">
    <property type="entry name" value="Papain-like_cys_pep_sf"/>
</dbReference>
<dbReference type="InterPro" id="IPR000169">
    <property type="entry name" value="Pept_cys_AS"/>
</dbReference>
<evidence type="ECO:0000313" key="10">
    <source>
        <dbReference type="EMBL" id="UHM21917.1"/>
    </source>
</evidence>
<accession>A0A8K1XCQ4</accession>
<dbReference type="InterPro" id="IPR000668">
    <property type="entry name" value="Peptidase_C1A_C"/>
</dbReference>
<keyword evidence="4" id="KW-0788">Thiol protease</keyword>
<feature type="chain" id="PRO_5035440343" evidence="7">
    <location>
        <begin position="19"/>
        <end position="328"/>
    </location>
</feature>
<dbReference type="SMART" id="SM00645">
    <property type="entry name" value="Pept_C1"/>
    <property type="match status" value="1"/>
</dbReference>
<dbReference type="GO" id="GO:0008234">
    <property type="term" value="F:cysteine-type peptidase activity"/>
    <property type="evidence" value="ECO:0007669"/>
    <property type="project" value="UniProtKB-KW"/>
</dbReference>
<dbReference type="PRINTS" id="PR00705">
    <property type="entry name" value="PAPAIN"/>
</dbReference>
<evidence type="ECO:0000256" key="6">
    <source>
        <dbReference type="ARBA" id="ARBA00023157"/>
    </source>
</evidence>
<feature type="domain" description="Cathepsin propeptide inhibitor" evidence="9">
    <location>
        <begin position="24"/>
        <end position="84"/>
    </location>
</feature>
<dbReference type="Gene3D" id="3.90.70.10">
    <property type="entry name" value="Cysteine proteinases"/>
    <property type="match status" value="1"/>
</dbReference>
<dbReference type="InterPro" id="IPR025660">
    <property type="entry name" value="Pept_his_AS"/>
</dbReference>
<dbReference type="PROSITE" id="PS00639">
    <property type="entry name" value="THIOL_PROTEASE_HIS"/>
    <property type="match status" value="1"/>
</dbReference>
<evidence type="ECO:0000256" key="2">
    <source>
        <dbReference type="ARBA" id="ARBA00022670"/>
    </source>
</evidence>
<name>A0A8K1XCQ4_ZABSU</name>
<evidence type="ECO:0000256" key="3">
    <source>
        <dbReference type="ARBA" id="ARBA00022801"/>
    </source>
</evidence>
<dbReference type="PROSITE" id="PS00139">
    <property type="entry name" value="THIOL_PROTEASE_CYS"/>
    <property type="match status" value="1"/>
</dbReference>
<protein>
    <submittedName>
        <fullName evidence="10">Cathepsin L12</fullName>
    </submittedName>
</protein>
<dbReference type="SUPFAM" id="SSF54001">
    <property type="entry name" value="Cysteine proteinases"/>
    <property type="match status" value="1"/>
</dbReference>
<keyword evidence="2" id="KW-0645">Protease</keyword>
<dbReference type="InterPro" id="IPR039417">
    <property type="entry name" value="Peptidase_C1A_papain-like"/>
</dbReference>
<evidence type="ECO:0000256" key="1">
    <source>
        <dbReference type="ARBA" id="ARBA00008455"/>
    </source>
</evidence>
<dbReference type="PROSITE" id="PS00640">
    <property type="entry name" value="THIOL_PROTEASE_ASN"/>
    <property type="match status" value="1"/>
</dbReference>
<keyword evidence="3" id="KW-0378">Hydrolase</keyword>
<dbReference type="InterPro" id="IPR013128">
    <property type="entry name" value="Peptidase_C1A"/>
</dbReference>
<evidence type="ECO:0000259" key="8">
    <source>
        <dbReference type="SMART" id="SM00645"/>
    </source>
</evidence>
<comment type="similarity">
    <text evidence="1">Belongs to the peptidase C1 family.</text>
</comment>
<evidence type="ECO:0000259" key="9">
    <source>
        <dbReference type="SMART" id="SM00848"/>
    </source>
</evidence>
<dbReference type="Pfam" id="PF00112">
    <property type="entry name" value="Peptidase_C1"/>
    <property type="match status" value="1"/>
</dbReference>
<evidence type="ECO:0000256" key="4">
    <source>
        <dbReference type="ARBA" id="ARBA00022807"/>
    </source>
</evidence>
<keyword evidence="5" id="KW-0865">Zymogen</keyword>
<dbReference type="InterPro" id="IPR025661">
    <property type="entry name" value="Pept_asp_AS"/>
</dbReference>
<keyword evidence="7" id="KW-0732">Signal</keyword>
<dbReference type="Pfam" id="PF08246">
    <property type="entry name" value="Inhibitor_I29"/>
    <property type="match status" value="1"/>
</dbReference>
<reference evidence="10" key="1">
    <citation type="journal article" date="2022" name="Insect Mol. Biol.">
        <title>Recruitment of lysosomal cathepsins B, L, and D as digestive enzymes in Coleoptera.</title>
        <authorList>
            <person name="Silva C.P."/>
            <person name="Dias R.O."/>
            <person name="Bernardes V."/>
            <person name="Barroso I.G."/>
            <person name="Cardoso C."/>
            <person name="Ferreira C."/>
            <person name="Terra W.R."/>
        </authorList>
    </citation>
    <scope>NUCLEOTIDE SEQUENCE</scope>
</reference>
<dbReference type="SMART" id="SM00848">
    <property type="entry name" value="Inhibitor_I29"/>
    <property type="match status" value="1"/>
</dbReference>
<dbReference type="AlphaFoldDB" id="A0A8K1XCQ4"/>
<organism evidence="10">
    <name type="scientific">Zabrotes subfasciatus</name>
    <name type="common">Mexican bean weevil</name>
    <dbReference type="NCBI Taxonomy" id="122865"/>
    <lineage>
        <taxon>Eukaryota</taxon>
        <taxon>Metazoa</taxon>
        <taxon>Ecdysozoa</taxon>
        <taxon>Arthropoda</taxon>
        <taxon>Hexapoda</taxon>
        <taxon>Insecta</taxon>
        <taxon>Pterygota</taxon>
        <taxon>Neoptera</taxon>
        <taxon>Endopterygota</taxon>
        <taxon>Coleoptera</taxon>
        <taxon>Polyphaga</taxon>
        <taxon>Cucujiformia</taxon>
        <taxon>Chrysomeloidea</taxon>
        <taxon>Chrysomelidae</taxon>
        <taxon>Bruchinae</taxon>
        <taxon>Amblycerini</taxon>
        <taxon>Zabrotes</taxon>
    </lineage>
</organism>
<keyword evidence="6" id="KW-1015">Disulfide bond</keyword>
<evidence type="ECO:0000256" key="5">
    <source>
        <dbReference type="ARBA" id="ARBA00023145"/>
    </source>
</evidence>
<dbReference type="GO" id="GO:0006508">
    <property type="term" value="P:proteolysis"/>
    <property type="evidence" value="ECO:0007669"/>
    <property type="project" value="UniProtKB-KW"/>
</dbReference>
<sequence length="328" mass="38135">MNLIVVVLVAVLCGEVIPSNLEEWTQFKLDYNRMYRSKREERLRFKIFKKNLKQIKWHNKRYLKGLETYLKDVNNFADLTKEEFVKKYKIKQSKTPKIYNATSVLTDHSHGEGSNDTTEGLDWRERGAVTPVKDQGACGSCWIFAAVGVLEAYNYKQTNQLVPFSEQDVLDCFPNKTCSGGLPDDAFVYVKQSGINIEKDYPYEGERKMCRHDAFKSYNTSFEEIITVDQTEEKLMEAVQKHGPIVTCLYASAEWMLYKSGVWFEEECAEKRLNHCVLLVGYGTQNGLDYWLLKNSWGRYWGEEGYIKLIRSKFRNYCGITSDAMYVL</sequence>